<keyword evidence="2" id="KW-1185">Reference proteome</keyword>
<dbReference type="Pfam" id="PF13432">
    <property type="entry name" value="TPR_16"/>
    <property type="match status" value="1"/>
</dbReference>
<dbReference type="RefSeq" id="WP_158898542.1">
    <property type="nucleotide sequence ID" value="NZ_CP035733.1"/>
</dbReference>
<dbReference type="InterPro" id="IPR011990">
    <property type="entry name" value="TPR-like_helical_dom_sf"/>
</dbReference>
<accession>A0A6I6L359</accession>
<dbReference type="InterPro" id="IPR019734">
    <property type="entry name" value="TPR_rpt"/>
</dbReference>
<sequence length="531" mass="57255">MALPIVAQAKTESFADQYVAARVAEIGEQDRLAVQGYLKLQARIPESDILADRLFDASIRAGDMPAAVRAARARSLAKQGTAETALLLFADAWRQRNHDMADLAADELASRGSLAFMSPVLKQWVLIRRGDAPEFAEVDPAVNGVLAYYSTDQRIYFDLATGRLAKAKLGLRSIASQSGDYVRNVLLAGAETLSGPKGDPVFAQALMRAAAGSSAMTPSAPKTGTALSPDIGLAAFYARISAALAEQNQPEEGLVLARIATWLAPDRAEMKLALTHALHANGLLSEALQLLATVPVESPLYFSAFEKRVDYLIGAGQVENALSLTKSEMDRNPKSVATQLLRARALQAQGSTAEVVSIYRSMTQSDDFAALPPRQQASYRLLLASALDQANDWPAAKVELEKLLIADPNNAQGLNYLGYALLERGGDKAKAFTLVKRAYEINPDSSAIIDSLGWAYYLQGNTALALPLLEKAAKAAGPDIAINEHLGDVYWAVGRRRDARYAWRIASYGTEGETAERLSRKIDIGLNGRKP</sequence>
<evidence type="ECO:0000313" key="1">
    <source>
        <dbReference type="EMBL" id="QGY79869.1"/>
    </source>
</evidence>
<dbReference type="Gene3D" id="1.25.40.10">
    <property type="entry name" value="Tetratricopeptide repeat domain"/>
    <property type="match status" value="1"/>
</dbReference>
<dbReference type="EMBL" id="CP035733">
    <property type="protein sequence ID" value="QGY79869.1"/>
    <property type="molecule type" value="Genomic_DNA"/>
</dbReference>
<dbReference type="Proteomes" id="UP000428803">
    <property type="component" value="Chromosome"/>
</dbReference>
<dbReference type="OrthoDB" id="9766710at2"/>
<evidence type="ECO:0000313" key="2">
    <source>
        <dbReference type="Proteomes" id="UP000428803"/>
    </source>
</evidence>
<organism evidence="1 2">
    <name type="scientific">Sphingorhabdus lacus</name>
    <dbReference type="NCBI Taxonomy" id="392610"/>
    <lineage>
        <taxon>Bacteria</taxon>
        <taxon>Pseudomonadati</taxon>
        <taxon>Pseudomonadota</taxon>
        <taxon>Alphaproteobacteria</taxon>
        <taxon>Sphingomonadales</taxon>
        <taxon>Sphingomonadaceae</taxon>
        <taxon>Sphingorhabdus</taxon>
    </lineage>
</organism>
<dbReference type="SUPFAM" id="SSF48452">
    <property type="entry name" value="TPR-like"/>
    <property type="match status" value="2"/>
</dbReference>
<dbReference type="KEGG" id="slaa:EUU25_04105"/>
<reference evidence="2" key="1">
    <citation type="submission" date="2019-01" db="EMBL/GenBank/DDBJ databases">
        <title>Sphingorhabdus lacus sp.nov., isolated from an oligotrophic freshwater lake.</title>
        <authorList>
            <person name="Park M."/>
        </authorList>
    </citation>
    <scope>NUCLEOTIDE SEQUENCE [LARGE SCALE GENOMIC DNA]</scope>
    <source>
        <strain evidence="2">IMCC1753</strain>
    </source>
</reference>
<dbReference type="AlphaFoldDB" id="A0A6I6L359"/>
<dbReference type="SMART" id="SM00028">
    <property type="entry name" value="TPR"/>
    <property type="match status" value="3"/>
</dbReference>
<name>A0A6I6L359_9SPHN</name>
<proteinExistence type="predicted"/>
<protein>
    <submittedName>
        <fullName evidence="1">Tetratricopeptide repeat protein</fullName>
    </submittedName>
</protein>
<gene>
    <name evidence="1" type="ORF">EUU25_04105</name>
</gene>